<keyword evidence="4" id="KW-0378">Hydrolase</keyword>
<evidence type="ECO:0000256" key="1">
    <source>
        <dbReference type="ARBA" id="ARBA00001231"/>
    </source>
</evidence>
<evidence type="ECO:0000256" key="3">
    <source>
        <dbReference type="ARBA" id="ARBA00012663"/>
    </source>
</evidence>
<dbReference type="InterPro" id="IPR025705">
    <property type="entry name" value="Beta_hexosaminidase_sua/sub"/>
</dbReference>
<dbReference type="PANTHER" id="PTHR22600:SF57">
    <property type="entry name" value="BETA-N-ACETYLHEXOSAMINIDASE"/>
    <property type="match status" value="1"/>
</dbReference>
<keyword evidence="9" id="KW-1185">Reference proteome</keyword>
<dbReference type="Gene3D" id="3.20.20.80">
    <property type="entry name" value="Glycosidases"/>
    <property type="match status" value="1"/>
</dbReference>
<dbReference type="Gene3D" id="3.30.379.10">
    <property type="entry name" value="Chitobiase/beta-hexosaminidase domain 2-like"/>
    <property type="match status" value="1"/>
</dbReference>
<dbReference type="Pfam" id="PF02838">
    <property type="entry name" value="Glyco_hydro_20b"/>
    <property type="match status" value="1"/>
</dbReference>
<dbReference type="InterPro" id="IPR029018">
    <property type="entry name" value="Hex-like_dom2"/>
</dbReference>
<evidence type="ECO:0000256" key="2">
    <source>
        <dbReference type="ARBA" id="ARBA00006285"/>
    </source>
</evidence>
<dbReference type="Proteomes" id="UP001209885">
    <property type="component" value="Unassembled WGS sequence"/>
</dbReference>
<evidence type="ECO:0000313" key="8">
    <source>
        <dbReference type="EMBL" id="MCX2745522.1"/>
    </source>
</evidence>
<organism evidence="8 9">
    <name type="scientific">Mangrovivirga halotolerans</name>
    <dbReference type="NCBI Taxonomy" id="2993936"/>
    <lineage>
        <taxon>Bacteria</taxon>
        <taxon>Pseudomonadati</taxon>
        <taxon>Bacteroidota</taxon>
        <taxon>Cytophagia</taxon>
        <taxon>Cytophagales</taxon>
        <taxon>Mangrovivirgaceae</taxon>
        <taxon>Mangrovivirga</taxon>
    </lineage>
</organism>
<dbReference type="PANTHER" id="PTHR22600">
    <property type="entry name" value="BETA-HEXOSAMINIDASE"/>
    <property type="match status" value="1"/>
</dbReference>
<dbReference type="InterPro" id="IPR015882">
    <property type="entry name" value="HEX_bac_N"/>
</dbReference>
<dbReference type="SUPFAM" id="SSF55545">
    <property type="entry name" value="beta-N-acetylhexosaminidase-like domain"/>
    <property type="match status" value="1"/>
</dbReference>
<dbReference type="Pfam" id="PF00728">
    <property type="entry name" value="Glyco_hydro_20"/>
    <property type="match status" value="1"/>
</dbReference>
<proteinExistence type="inferred from homology"/>
<name>A0ABT3RWC2_9BACT</name>
<comment type="catalytic activity">
    <reaction evidence="1">
        <text>Hydrolysis of terminal non-reducing N-acetyl-D-hexosamine residues in N-acetyl-beta-D-hexosaminides.</text>
        <dbReference type="EC" id="3.2.1.52"/>
    </reaction>
</comment>
<feature type="domain" description="Glycoside hydrolase family 20 catalytic" evidence="6">
    <location>
        <begin position="169"/>
        <end position="478"/>
    </location>
</feature>
<dbReference type="CDD" id="cd06568">
    <property type="entry name" value="GH20_SpHex_like"/>
    <property type="match status" value="1"/>
</dbReference>
<feature type="domain" description="Beta-hexosaminidase bacterial type N-terminal" evidence="7">
    <location>
        <begin position="34"/>
        <end position="165"/>
    </location>
</feature>
<comment type="caution">
    <text evidence="8">The sequence shown here is derived from an EMBL/GenBank/DDBJ whole genome shotgun (WGS) entry which is preliminary data.</text>
</comment>
<sequence>MRVRFLIIFLLPIIFSCSSEKKITLPKTNITEASIIPKPLDVTPSDQAFALDQYSALIIDNDNTGFKTAAEFLINKINLKTGLTVPSSPKDDTRSIIKIYRSNIKSDNEEAYELEIKRDTIKLTANNATGIFRGIQTLRQLIPEHPNDSLANHNIWIIPGGKVTDEPRFEYRSTMLDVSRHFFEADYIKKYIEILAYYKINILHLHLSDDQGWRIEIKSWPRLTEFGGSTEVGGGQGGFYTQEQYKDIVAHAEAHHITIVPEIDMPGHTNAASASYPFLNGNGQKPELYTGTKVGFSTFDTRSDTVYSFIDDVIREISSITPGPYFHIGGDESHVTKKEDYLYFINRVENIVQKYDKRMIGWDEVANADLDSTSIVQFWNDLKNAELAVEKNLKVILSPANKAYLDMKYDSLTKIGYDWAGLIPVDSAYLWDPEEYLSEKYILGIDAPLWSETFDSTDGLEYLAFPRLIGYSELSWTTPENRDWKNYKSRLADQAEFLKRMNINYYKSPLIEWKE</sequence>
<evidence type="ECO:0000313" key="9">
    <source>
        <dbReference type="Proteomes" id="UP001209885"/>
    </source>
</evidence>
<dbReference type="InterPro" id="IPR017853">
    <property type="entry name" value="GH"/>
</dbReference>
<dbReference type="InterPro" id="IPR015883">
    <property type="entry name" value="Glyco_hydro_20_cat"/>
</dbReference>
<dbReference type="PIRSF" id="PIRSF001093">
    <property type="entry name" value="B-hxosamndse_ab_euk"/>
    <property type="match status" value="1"/>
</dbReference>
<dbReference type="PRINTS" id="PR00738">
    <property type="entry name" value="GLHYDRLASE20"/>
</dbReference>
<dbReference type="EMBL" id="JAPFQN010000010">
    <property type="protein sequence ID" value="MCX2745522.1"/>
    <property type="molecule type" value="Genomic_DNA"/>
</dbReference>
<dbReference type="PROSITE" id="PS51257">
    <property type="entry name" value="PROKAR_LIPOPROTEIN"/>
    <property type="match status" value="1"/>
</dbReference>
<protein>
    <recommendedName>
        <fullName evidence="3">beta-N-acetylhexosaminidase</fullName>
        <ecNumber evidence="3">3.2.1.52</ecNumber>
    </recommendedName>
</protein>
<evidence type="ECO:0000256" key="4">
    <source>
        <dbReference type="ARBA" id="ARBA00022801"/>
    </source>
</evidence>
<dbReference type="RefSeq" id="WP_266058115.1">
    <property type="nucleotide sequence ID" value="NZ_JAPFQN010000010.1"/>
</dbReference>
<comment type="similarity">
    <text evidence="2">Belongs to the glycosyl hydrolase 20 family.</text>
</comment>
<evidence type="ECO:0000259" key="6">
    <source>
        <dbReference type="Pfam" id="PF00728"/>
    </source>
</evidence>
<dbReference type="EC" id="3.2.1.52" evidence="3"/>
<gene>
    <name evidence="8" type="ORF">OO013_16700</name>
</gene>
<accession>A0ABT3RWC2</accession>
<dbReference type="SUPFAM" id="SSF51445">
    <property type="entry name" value="(Trans)glycosidases"/>
    <property type="match status" value="1"/>
</dbReference>
<evidence type="ECO:0000256" key="5">
    <source>
        <dbReference type="ARBA" id="ARBA00023295"/>
    </source>
</evidence>
<reference evidence="8 9" key="1">
    <citation type="submission" date="2022-11" db="EMBL/GenBank/DDBJ databases">
        <title>The characterization of three novel Bacteroidetes species and genomic analysis of their roles in tidal elemental geochemical cycles.</title>
        <authorList>
            <person name="Ma K."/>
        </authorList>
    </citation>
    <scope>NUCLEOTIDE SEQUENCE [LARGE SCALE GENOMIC DNA]</scope>
    <source>
        <strain evidence="8 9">M17</strain>
    </source>
</reference>
<evidence type="ECO:0000259" key="7">
    <source>
        <dbReference type="Pfam" id="PF02838"/>
    </source>
</evidence>
<keyword evidence="5" id="KW-0326">Glycosidase</keyword>